<evidence type="ECO:0000256" key="4">
    <source>
        <dbReference type="ARBA" id="ARBA00022555"/>
    </source>
</evidence>
<dbReference type="CDD" id="cd01998">
    <property type="entry name" value="MnmA_TRMU-like"/>
    <property type="match status" value="1"/>
</dbReference>
<dbReference type="OrthoDB" id="3685at2759"/>
<gene>
    <name evidence="15" type="ORF">BaOVIS_006150</name>
</gene>
<sequence length="572" mass="63812">MSTELSSIDQHGSRVTMLAQMGASLFKDAPEPSVMTVPPRHLQEGKRFRLPFDSSFTTTTRNYFLYPLPTEVDYKLISGCVASIFVAVHVDHHGVVHVDGTSDSLITKAILALILDTVEHKDKSTVLQLTSVDVGHESTLALLGFMKRDGVSTILNHIKSEIRAQSGSIDIQKSRKSASTIRDTKKIAALISGGVDSSVALWLLKSRGYNVEAFYLKVWGVDKETESGNCQWATDVEHAMGVCKQLDVPLHILPFQELYHNLVLDPFIEGTRLGETPNPDVCCNQFIKFGTFLDYATRWGFSHVASGHYASVVVDTNRVNPLDKTAKVTRLRLCKDQSKDQTYFLSRLTQSQLQRAMFPLCDLYKHEVRAIARTLGFSNHDRKESMGLCFLGKVNVKSFLSDCLGHYPGPIVDCDTMERIGEHPGLYHFTIGQREGIAQYLNSVRETHRARNVVGKDLESNTLYVSTCYHTGKYIEPGSIRRRFYITDLTWIIPDYQYYIDPQVTDPQHLSIKLRHSPFFAKGTITFNNSAIPMGATVDLDRADVGLATGQYAVIYAGNDCIGAGKIVANQC</sequence>
<dbReference type="Gene3D" id="2.40.30.10">
    <property type="entry name" value="Translation factors"/>
    <property type="match status" value="1"/>
</dbReference>
<feature type="domain" description="Fe-S metabolism associated" evidence="12">
    <location>
        <begin position="72"/>
        <end position="160"/>
    </location>
</feature>
<evidence type="ECO:0000256" key="6">
    <source>
        <dbReference type="ARBA" id="ARBA00022694"/>
    </source>
</evidence>
<dbReference type="Pfam" id="PF20258">
    <property type="entry name" value="tRNA_Me_trans_C"/>
    <property type="match status" value="1"/>
</dbReference>
<dbReference type="PANTHER" id="PTHR43052">
    <property type="match status" value="1"/>
</dbReference>
<dbReference type="Pfam" id="PF03054">
    <property type="entry name" value="tRNA_Me_trans"/>
    <property type="match status" value="1"/>
</dbReference>
<dbReference type="InterPro" id="IPR003808">
    <property type="entry name" value="Fe-S_metab-assoc_dom"/>
</dbReference>
<evidence type="ECO:0000256" key="1">
    <source>
        <dbReference type="ARBA" id="ARBA00003986"/>
    </source>
</evidence>
<dbReference type="EMBL" id="BLIY01000006">
    <property type="protein sequence ID" value="GFE53211.1"/>
    <property type="molecule type" value="Genomic_DNA"/>
</dbReference>
<dbReference type="InterPro" id="IPR014729">
    <property type="entry name" value="Rossmann-like_a/b/a_fold"/>
</dbReference>
<feature type="domain" description="tRNA-specific 2-thiouridylase MnmA-like central" evidence="14">
    <location>
        <begin position="397"/>
        <end position="466"/>
    </location>
</feature>
<evidence type="ECO:0000256" key="11">
    <source>
        <dbReference type="ARBA" id="ARBA00049564"/>
    </source>
</evidence>
<comment type="catalytic activity">
    <reaction evidence="11">
        <text>5-taurinomethyluridine(34) in tRNA + S-sulfanyl-L-cysteinyl-[protein] + AH2 + ATP = 5-taurinomethyl-2-thiouridine(34) in tRNA + L-cysteinyl-[protein] + A + AMP + diphosphate + H(+)</text>
        <dbReference type="Rhea" id="RHEA:47040"/>
        <dbReference type="Rhea" id="RHEA-COMP:10131"/>
        <dbReference type="Rhea" id="RHEA-COMP:11726"/>
        <dbReference type="Rhea" id="RHEA-COMP:11732"/>
        <dbReference type="Rhea" id="RHEA-COMP:11733"/>
        <dbReference type="ChEBI" id="CHEBI:13193"/>
        <dbReference type="ChEBI" id="CHEBI:15378"/>
        <dbReference type="ChEBI" id="CHEBI:17499"/>
        <dbReference type="ChEBI" id="CHEBI:29950"/>
        <dbReference type="ChEBI" id="CHEBI:30616"/>
        <dbReference type="ChEBI" id="CHEBI:33019"/>
        <dbReference type="ChEBI" id="CHEBI:61963"/>
        <dbReference type="ChEBI" id="CHEBI:87171"/>
        <dbReference type="ChEBI" id="CHEBI:87172"/>
        <dbReference type="ChEBI" id="CHEBI:456215"/>
        <dbReference type="EC" id="2.8.1.14"/>
    </reaction>
</comment>
<organism evidence="15 16">
    <name type="scientific">Babesia ovis</name>
    <dbReference type="NCBI Taxonomy" id="5869"/>
    <lineage>
        <taxon>Eukaryota</taxon>
        <taxon>Sar</taxon>
        <taxon>Alveolata</taxon>
        <taxon>Apicomplexa</taxon>
        <taxon>Aconoidasida</taxon>
        <taxon>Piroplasmida</taxon>
        <taxon>Babesiidae</taxon>
        <taxon>Babesia</taxon>
    </lineage>
</organism>
<evidence type="ECO:0000256" key="3">
    <source>
        <dbReference type="ARBA" id="ARBA00011953"/>
    </source>
</evidence>
<keyword evidence="5 15" id="KW-0808">Transferase</keyword>
<dbReference type="NCBIfam" id="NF001138">
    <property type="entry name" value="PRK00143.1"/>
    <property type="match status" value="1"/>
</dbReference>
<dbReference type="Gene3D" id="2.30.30.280">
    <property type="entry name" value="Adenine nucleotide alpha hydrolases-like domains"/>
    <property type="match status" value="1"/>
</dbReference>
<keyword evidence="6" id="KW-0819">tRNA processing</keyword>
<evidence type="ECO:0000256" key="7">
    <source>
        <dbReference type="ARBA" id="ARBA00022741"/>
    </source>
</evidence>
<feature type="domain" description="tRNA-specific 2-thiouridylase MnmA-like C-terminal" evidence="13">
    <location>
        <begin position="482"/>
        <end position="567"/>
    </location>
</feature>
<dbReference type="SUPFAM" id="SSF82649">
    <property type="entry name" value="SufE/NifU"/>
    <property type="match status" value="1"/>
</dbReference>
<evidence type="ECO:0000256" key="9">
    <source>
        <dbReference type="ARBA" id="ARBA00022884"/>
    </source>
</evidence>
<evidence type="ECO:0000256" key="5">
    <source>
        <dbReference type="ARBA" id="ARBA00022679"/>
    </source>
</evidence>
<dbReference type="InterPro" id="IPR004506">
    <property type="entry name" value="MnmA-like"/>
</dbReference>
<dbReference type="Pfam" id="PF20259">
    <property type="entry name" value="tRNA_Me_trans_M"/>
    <property type="match status" value="1"/>
</dbReference>
<comment type="caution">
    <text evidence="15">The sequence shown here is derived from an EMBL/GenBank/DDBJ whole genome shotgun (WGS) entry which is preliminary data.</text>
</comment>
<keyword evidence="16" id="KW-1185">Reference proteome</keyword>
<dbReference type="Pfam" id="PF02657">
    <property type="entry name" value="SufE"/>
    <property type="match status" value="1"/>
</dbReference>
<dbReference type="InterPro" id="IPR046884">
    <property type="entry name" value="MnmA-like_central"/>
</dbReference>
<dbReference type="GO" id="GO:0008033">
    <property type="term" value="P:tRNA processing"/>
    <property type="evidence" value="ECO:0007669"/>
    <property type="project" value="UniProtKB-KW"/>
</dbReference>
<dbReference type="PANTHER" id="PTHR43052:SF1">
    <property type="entry name" value="TRNA-5-TAURINOMETHYLURIDINE 2-SULFURTRANSFERASE"/>
    <property type="match status" value="1"/>
</dbReference>
<dbReference type="InterPro" id="IPR051305">
    <property type="entry name" value="tRNA_2-thiouridylase_MnmA"/>
</dbReference>
<evidence type="ECO:0000256" key="8">
    <source>
        <dbReference type="ARBA" id="ARBA00022840"/>
    </source>
</evidence>
<dbReference type="Proteomes" id="UP001057455">
    <property type="component" value="Unassembled WGS sequence"/>
</dbReference>
<evidence type="ECO:0000313" key="15">
    <source>
        <dbReference type="EMBL" id="GFE53211.1"/>
    </source>
</evidence>
<comment type="function">
    <text evidence="1">Catalyzes the 2-thiolation of uridine at the wobble position (U34) of mitochondrial tRNA(Lys), tRNA(Glu) and tRNA(Gln). Required for the formation of 5-taurinomethyl-2-thiouridine (tm5s2U) of mitochondrial tRNA(Lys), tRNA(Glu), and tRNA(Gln) at the wobble position. ATP is required to activate the C2 atom of the wobble base.</text>
</comment>
<keyword evidence="8" id="KW-0067">ATP-binding</keyword>
<evidence type="ECO:0000259" key="12">
    <source>
        <dbReference type="Pfam" id="PF02657"/>
    </source>
</evidence>
<evidence type="ECO:0000259" key="13">
    <source>
        <dbReference type="Pfam" id="PF20258"/>
    </source>
</evidence>
<keyword evidence="7" id="KW-0547">Nucleotide-binding</keyword>
<dbReference type="NCBIfam" id="TIGR00420">
    <property type="entry name" value="trmU"/>
    <property type="match status" value="1"/>
</dbReference>
<dbReference type="GO" id="GO:0005524">
    <property type="term" value="F:ATP binding"/>
    <property type="evidence" value="ECO:0007669"/>
    <property type="project" value="UniProtKB-KW"/>
</dbReference>
<dbReference type="EC" id="2.8.1.14" evidence="3"/>
<dbReference type="AlphaFoldDB" id="A0A9W5T9G3"/>
<dbReference type="GO" id="GO:0061708">
    <property type="term" value="F:tRNA-5-taurinomethyluridine 2-sulfurtransferase"/>
    <property type="evidence" value="ECO:0007669"/>
    <property type="project" value="UniProtKB-EC"/>
</dbReference>
<proteinExistence type="inferred from homology"/>
<keyword evidence="10" id="KW-1015">Disulfide bond</keyword>
<dbReference type="SUPFAM" id="SSF52402">
    <property type="entry name" value="Adenine nucleotide alpha hydrolases-like"/>
    <property type="match status" value="1"/>
</dbReference>
<keyword evidence="9" id="KW-0694">RNA-binding</keyword>
<dbReference type="InterPro" id="IPR023382">
    <property type="entry name" value="MnmA-like_central_sf"/>
</dbReference>
<dbReference type="Gene3D" id="3.40.50.620">
    <property type="entry name" value="HUPs"/>
    <property type="match status" value="1"/>
</dbReference>
<evidence type="ECO:0000259" key="14">
    <source>
        <dbReference type="Pfam" id="PF20259"/>
    </source>
</evidence>
<reference evidence="15" key="1">
    <citation type="submission" date="2019-12" db="EMBL/GenBank/DDBJ databases">
        <title>Genome sequence of Babesia ovis.</title>
        <authorList>
            <person name="Yamagishi J."/>
            <person name="Sevinc F."/>
            <person name="Xuan X."/>
        </authorList>
    </citation>
    <scope>NUCLEOTIDE SEQUENCE</scope>
    <source>
        <strain evidence="15">Selcuk</strain>
    </source>
</reference>
<evidence type="ECO:0000256" key="2">
    <source>
        <dbReference type="ARBA" id="ARBA00006191"/>
    </source>
</evidence>
<dbReference type="GO" id="GO:0000049">
    <property type="term" value="F:tRNA binding"/>
    <property type="evidence" value="ECO:0007669"/>
    <property type="project" value="UniProtKB-KW"/>
</dbReference>
<comment type="similarity">
    <text evidence="2">Belongs to the MnmA/TRMU family.</text>
</comment>
<keyword evidence="4" id="KW-0820">tRNA-binding</keyword>
<dbReference type="Gene3D" id="3.90.1010.10">
    <property type="match status" value="1"/>
</dbReference>
<evidence type="ECO:0000256" key="10">
    <source>
        <dbReference type="ARBA" id="ARBA00023157"/>
    </source>
</evidence>
<name>A0A9W5T9G3_BABOV</name>
<accession>A0A9W5T9G3</accession>
<dbReference type="InterPro" id="IPR046885">
    <property type="entry name" value="MnmA-like_C"/>
</dbReference>
<evidence type="ECO:0000313" key="16">
    <source>
        <dbReference type="Proteomes" id="UP001057455"/>
    </source>
</evidence>
<protein>
    <recommendedName>
        <fullName evidence="3">tRNA-5-taurinomethyluridine 2-sulfurtransferase</fullName>
        <ecNumber evidence="3">2.8.1.14</ecNumber>
    </recommendedName>
</protein>